<feature type="region of interest" description="Disordered" evidence="1">
    <location>
        <begin position="513"/>
        <end position="535"/>
    </location>
</feature>
<feature type="domain" description="DUF4110" evidence="2">
    <location>
        <begin position="574"/>
        <end position="660"/>
    </location>
</feature>
<dbReference type="PANTHER" id="PTHR46063">
    <property type="entry name" value="KELCH DOMAIN-CONTAINING PROTEIN"/>
    <property type="match status" value="1"/>
</dbReference>
<keyword evidence="4" id="KW-1185">Reference proteome</keyword>
<organism evidence="3 4">
    <name type="scientific">Cladonia borealis</name>
    <dbReference type="NCBI Taxonomy" id="184061"/>
    <lineage>
        <taxon>Eukaryota</taxon>
        <taxon>Fungi</taxon>
        <taxon>Dikarya</taxon>
        <taxon>Ascomycota</taxon>
        <taxon>Pezizomycotina</taxon>
        <taxon>Lecanoromycetes</taxon>
        <taxon>OSLEUM clade</taxon>
        <taxon>Lecanoromycetidae</taxon>
        <taxon>Lecanorales</taxon>
        <taxon>Lecanorineae</taxon>
        <taxon>Cladoniaceae</taxon>
        <taxon>Cladonia</taxon>
    </lineage>
</organism>
<feature type="compositionally biased region" description="Acidic residues" evidence="1">
    <location>
        <begin position="514"/>
        <end position="533"/>
    </location>
</feature>
<protein>
    <recommendedName>
        <fullName evidence="2">DUF4110 domain-containing protein</fullName>
    </recommendedName>
</protein>
<dbReference type="InterPro" id="IPR015915">
    <property type="entry name" value="Kelch-typ_b-propeller"/>
</dbReference>
<dbReference type="PANTHER" id="PTHR46063:SF1">
    <property type="entry name" value="KELCH DOMAIN-CONTAINING PROTEIN 4"/>
    <property type="match status" value="1"/>
</dbReference>
<evidence type="ECO:0000313" key="4">
    <source>
        <dbReference type="Proteomes" id="UP001166286"/>
    </source>
</evidence>
<proteinExistence type="predicted"/>
<dbReference type="InterPro" id="IPR052588">
    <property type="entry name" value="Kelch_domain_protein"/>
</dbReference>
<dbReference type="Pfam" id="PF24681">
    <property type="entry name" value="Kelch_KLHDC2_KLHL20_DRC7"/>
    <property type="match status" value="1"/>
</dbReference>
<comment type="caution">
    <text evidence="3">The sequence shown here is derived from an EMBL/GenBank/DDBJ whole genome shotgun (WGS) entry which is preliminary data.</text>
</comment>
<feature type="compositionally biased region" description="Basic residues" evidence="1">
    <location>
        <begin position="21"/>
        <end position="34"/>
    </location>
</feature>
<name>A0AA39R7I6_9LECA</name>
<accession>A0AA39R7I6</accession>
<feature type="region of interest" description="Disordered" evidence="1">
    <location>
        <begin position="639"/>
        <end position="669"/>
    </location>
</feature>
<dbReference type="Proteomes" id="UP001166286">
    <property type="component" value="Unassembled WGS sequence"/>
</dbReference>
<evidence type="ECO:0000313" key="3">
    <source>
        <dbReference type="EMBL" id="KAK0515124.1"/>
    </source>
</evidence>
<sequence>MGKKDKKSKTAEQKARVAAKQSKKAAQKEKKVKSKNTDDSDAEDVDLESVLEEYAKKQAQFLKVTEAVCEPPPPRASATLIGSSSNVKELFLFGGEFYNGTLATFFNDLFIYHVDRDEWRKVTSPNSPLPRSGHAWCRGGNAGGIYLFGGEFSSPKQGTFYHYNDFWRLEPSTREWTRLESKGKSPPARSGHRLVYYKNYIVLFGGFQDTSQQTRYLQDLWLYDCQSFTWHNPVLPPATQKPDARSSFSFHPHGTGAILYGGYSRVKANTMHGKQTKGASQASKSVLKPTIYQDSWFLRITPPPPEAPINTAPAIRWERRKKPVNAPNPSRAGATQAYHKGRGIMFGGVHDVEDSEEGIESEFFDQLFALNLERNRFFPLTLRRARTAPKKQADDRGTKRGRGKADEAELLRNLAALEMKGTITGTDAMDIDLVEEAEEAPAKALKPVLNSMPHPRFNAQLAVQGDVLYIFGGTYERGDREFTFDEMHAIDLVKLDGVQQIYRRELENWHVDYAESESESDEEDDESDDEDMEGAASGVALPVAETFEPPTEPAMLAEEPLEVEEDQAESLTIDTRPHPRPFESLREFYARTSNAWQQVVIESSQKEDGPVDQSIKELRKVAFELAETKWWDCREEITAEEERQEEAGIGEVISIGDRANEAGSSGRRR</sequence>
<evidence type="ECO:0000259" key="2">
    <source>
        <dbReference type="Pfam" id="PF13422"/>
    </source>
</evidence>
<reference evidence="3" key="1">
    <citation type="submission" date="2023-03" db="EMBL/GenBank/DDBJ databases">
        <title>Complete genome of Cladonia borealis.</title>
        <authorList>
            <person name="Park H."/>
        </authorList>
    </citation>
    <scope>NUCLEOTIDE SEQUENCE</scope>
    <source>
        <strain evidence="3">ANT050790</strain>
    </source>
</reference>
<evidence type="ECO:0000256" key="1">
    <source>
        <dbReference type="SAM" id="MobiDB-lite"/>
    </source>
</evidence>
<dbReference type="InterPro" id="IPR025183">
    <property type="entry name" value="DUF4110"/>
</dbReference>
<gene>
    <name evidence="3" type="ORF">JMJ35_002503</name>
</gene>
<dbReference type="Gene3D" id="2.120.10.80">
    <property type="entry name" value="Kelch-type beta propeller"/>
    <property type="match status" value="2"/>
</dbReference>
<dbReference type="EMBL" id="JAFEKC020000004">
    <property type="protein sequence ID" value="KAK0515124.1"/>
    <property type="molecule type" value="Genomic_DNA"/>
</dbReference>
<dbReference type="Pfam" id="PF13422">
    <property type="entry name" value="DUF4110"/>
    <property type="match status" value="1"/>
</dbReference>
<feature type="region of interest" description="Disordered" evidence="1">
    <location>
        <begin position="1"/>
        <end position="44"/>
    </location>
</feature>
<dbReference type="AlphaFoldDB" id="A0AA39R7I6"/>
<dbReference type="SUPFAM" id="SSF117281">
    <property type="entry name" value="Kelch motif"/>
    <property type="match status" value="1"/>
</dbReference>